<keyword evidence="4" id="KW-1185">Reference proteome</keyword>
<dbReference type="AlphaFoldDB" id="A0A5C7IMP4"/>
<sequence length="78" mass="7958">MAQISSFKAVMVVFVLATLAMVANVSAQNMVANVSAQDSEMAPAPAPSVITGAGFSLPVSTAAIGFPLIFSLLAIFKQ</sequence>
<feature type="transmembrane region" description="Helical" evidence="1">
    <location>
        <begin position="51"/>
        <end position="76"/>
    </location>
</feature>
<dbReference type="OrthoDB" id="851643at2759"/>
<keyword evidence="1" id="KW-0472">Membrane</keyword>
<dbReference type="PANTHER" id="PTHR33659:SF13">
    <property type="entry name" value="TRANSMEMBRANE PROTEIN"/>
    <property type="match status" value="1"/>
</dbReference>
<gene>
    <name evidence="3" type="ORF">EZV62_005415</name>
</gene>
<accession>A0A5C7IMP4</accession>
<keyword evidence="1" id="KW-0812">Transmembrane</keyword>
<evidence type="ECO:0000256" key="1">
    <source>
        <dbReference type="SAM" id="Phobius"/>
    </source>
</evidence>
<feature type="chain" id="PRO_5023006384" description="Transmembrane protein" evidence="2">
    <location>
        <begin position="28"/>
        <end position="78"/>
    </location>
</feature>
<name>A0A5C7IMP4_9ROSI</name>
<keyword evidence="1" id="KW-1133">Transmembrane helix</keyword>
<organism evidence="3 4">
    <name type="scientific">Acer yangbiense</name>
    <dbReference type="NCBI Taxonomy" id="1000413"/>
    <lineage>
        <taxon>Eukaryota</taxon>
        <taxon>Viridiplantae</taxon>
        <taxon>Streptophyta</taxon>
        <taxon>Embryophyta</taxon>
        <taxon>Tracheophyta</taxon>
        <taxon>Spermatophyta</taxon>
        <taxon>Magnoliopsida</taxon>
        <taxon>eudicotyledons</taxon>
        <taxon>Gunneridae</taxon>
        <taxon>Pentapetalae</taxon>
        <taxon>rosids</taxon>
        <taxon>malvids</taxon>
        <taxon>Sapindales</taxon>
        <taxon>Sapindaceae</taxon>
        <taxon>Hippocastanoideae</taxon>
        <taxon>Acereae</taxon>
        <taxon>Acer</taxon>
    </lineage>
</organism>
<comment type="caution">
    <text evidence="3">The sequence shown here is derived from an EMBL/GenBank/DDBJ whole genome shotgun (WGS) entry which is preliminary data.</text>
</comment>
<keyword evidence="2" id="KW-0732">Signal</keyword>
<proteinExistence type="predicted"/>
<feature type="signal peptide" evidence="2">
    <location>
        <begin position="1"/>
        <end position="27"/>
    </location>
</feature>
<evidence type="ECO:0008006" key="5">
    <source>
        <dbReference type="Google" id="ProtNLM"/>
    </source>
</evidence>
<evidence type="ECO:0000256" key="2">
    <source>
        <dbReference type="SAM" id="SignalP"/>
    </source>
</evidence>
<dbReference type="PANTHER" id="PTHR33659">
    <property type="entry name" value="PROTEIN, PUTATIVE-RELATED-RELATED"/>
    <property type="match status" value="1"/>
</dbReference>
<dbReference type="Proteomes" id="UP000323000">
    <property type="component" value="Chromosome 2"/>
</dbReference>
<protein>
    <recommendedName>
        <fullName evidence="5">Transmembrane protein</fullName>
    </recommendedName>
</protein>
<evidence type="ECO:0000313" key="4">
    <source>
        <dbReference type="Proteomes" id="UP000323000"/>
    </source>
</evidence>
<reference evidence="4" key="1">
    <citation type="journal article" date="2019" name="Gigascience">
        <title>De novo genome assembly of the endangered Acer yangbiense, a plant species with extremely small populations endemic to Yunnan Province, China.</title>
        <authorList>
            <person name="Yang J."/>
            <person name="Wariss H.M."/>
            <person name="Tao L."/>
            <person name="Zhang R."/>
            <person name="Yun Q."/>
            <person name="Hollingsworth P."/>
            <person name="Dao Z."/>
            <person name="Luo G."/>
            <person name="Guo H."/>
            <person name="Ma Y."/>
            <person name="Sun W."/>
        </authorList>
    </citation>
    <scope>NUCLEOTIDE SEQUENCE [LARGE SCALE GENOMIC DNA]</scope>
    <source>
        <strain evidence="4">cv. Malutang</strain>
    </source>
</reference>
<evidence type="ECO:0000313" key="3">
    <source>
        <dbReference type="EMBL" id="TXG70480.1"/>
    </source>
</evidence>
<dbReference type="EMBL" id="VAHF01000002">
    <property type="protein sequence ID" value="TXG70480.1"/>
    <property type="molecule type" value="Genomic_DNA"/>
</dbReference>